<protein>
    <submittedName>
        <fullName evidence="1">Uncharacterized protein</fullName>
    </submittedName>
</protein>
<dbReference type="GeneID" id="73342080"/>
<keyword evidence="2" id="KW-1185">Reference proteome</keyword>
<gene>
    <name evidence="1" type="ORF">CLUP02_08080</name>
</gene>
<accession>A0A9Q8SSF9</accession>
<evidence type="ECO:0000313" key="2">
    <source>
        <dbReference type="Proteomes" id="UP000830671"/>
    </source>
</evidence>
<dbReference type="AlphaFoldDB" id="A0A9Q8SSF9"/>
<reference evidence="1" key="1">
    <citation type="journal article" date="2021" name="Mol. Plant Microbe Interact.">
        <title>Complete Genome Sequence of the Plant-Pathogenic Fungus Colletotrichum lupini.</title>
        <authorList>
            <person name="Baroncelli R."/>
            <person name="Pensec F."/>
            <person name="Da Lio D."/>
            <person name="Boufleur T."/>
            <person name="Vicente I."/>
            <person name="Sarrocco S."/>
            <person name="Picot A."/>
            <person name="Baraldi E."/>
            <person name="Sukno S."/>
            <person name="Thon M."/>
            <person name="Le Floch G."/>
        </authorList>
    </citation>
    <scope>NUCLEOTIDE SEQUENCE</scope>
    <source>
        <strain evidence="1">IMI 504893</strain>
    </source>
</reference>
<sequence>MSLKGCNNTLYQSAALAIDIRRVPTLNRNYALLSRLSSLSSKLKLKIFGLERVKRVLPLVTVTFRTEMEKAQRNIPFGKSFLSDILRPALSLVRFMTNVTGVRVHHGFLAHRFDLPCIINSENNCAPDRRTLFFSSLLTISPKSHGNAMGIKHSRYAQRQNRKSQHFYRYTHANKRDIAWALVNKSASIHLSDHHREVHHALQVEVGTWVGQVYLGMLGIKGRPGRITTTHSSILSSHPPEITLTLPQGRETLRHLRPVWGKGKSNLNSRQILESNQHLLAFGETTSTPRQHVAHRENMDVGGIREVAFFFPFPASLLVGFSFFPPPCIPYGSVAFVHPCPKTSKTGMADISAMITHGKLIVRPGPKFPESSSSSQIVEVPFPLPFHLPCFLDIPCLVLTCITGQAMLHQGNQQPRSGRHPDPGDRTNPSDEGSFFFPFCSSHAISQLTVHAGSFAWYSIIERVCNVLQTAFSFTAIGSIDTRVPSALLVRLTGSLSLISTAEDDQSSQTSRWARRVHSQIIESLFSVLALAHGKLFSRTLSRLQLPGQHYAWARHTCCTPAWKPSSY</sequence>
<dbReference type="EMBL" id="CP019476">
    <property type="protein sequence ID" value="UQC82590.1"/>
    <property type="molecule type" value="Genomic_DNA"/>
</dbReference>
<name>A0A9Q8SSF9_9PEZI</name>
<organism evidence="1 2">
    <name type="scientific">Colletotrichum lupini</name>
    <dbReference type="NCBI Taxonomy" id="145971"/>
    <lineage>
        <taxon>Eukaryota</taxon>
        <taxon>Fungi</taxon>
        <taxon>Dikarya</taxon>
        <taxon>Ascomycota</taxon>
        <taxon>Pezizomycotina</taxon>
        <taxon>Sordariomycetes</taxon>
        <taxon>Hypocreomycetidae</taxon>
        <taxon>Glomerellales</taxon>
        <taxon>Glomerellaceae</taxon>
        <taxon>Colletotrichum</taxon>
        <taxon>Colletotrichum acutatum species complex</taxon>
    </lineage>
</organism>
<dbReference type="Proteomes" id="UP000830671">
    <property type="component" value="Chromosome 4"/>
</dbReference>
<dbReference type="RefSeq" id="XP_049144213.1">
    <property type="nucleotide sequence ID" value="XM_049287070.1"/>
</dbReference>
<evidence type="ECO:0000313" key="1">
    <source>
        <dbReference type="EMBL" id="UQC82590.1"/>
    </source>
</evidence>
<proteinExistence type="predicted"/>
<dbReference type="KEGG" id="clup:CLUP02_08080"/>